<dbReference type="SUPFAM" id="SSF52058">
    <property type="entry name" value="L domain-like"/>
    <property type="match status" value="1"/>
</dbReference>
<dbReference type="AlphaFoldDB" id="A0A7S2PF92"/>
<gene>
    <name evidence="1" type="ORF">SMAR0320_LOCUS7875</name>
</gene>
<reference evidence="1" key="1">
    <citation type="submission" date="2021-01" db="EMBL/GenBank/DDBJ databases">
        <authorList>
            <person name="Corre E."/>
            <person name="Pelletier E."/>
            <person name="Niang G."/>
            <person name="Scheremetjew M."/>
            <person name="Finn R."/>
            <person name="Kale V."/>
            <person name="Holt S."/>
            <person name="Cochrane G."/>
            <person name="Meng A."/>
            <person name="Brown T."/>
            <person name="Cohen L."/>
        </authorList>
    </citation>
    <scope>NUCLEOTIDE SEQUENCE</scope>
    <source>
        <strain evidence="1">SM1012Den-03</strain>
    </source>
</reference>
<dbReference type="InterPro" id="IPR032675">
    <property type="entry name" value="LRR_dom_sf"/>
</dbReference>
<dbReference type="Gene3D" id="3.80.10.10">
    <property type="entry name" value="Ribonuclease Inhibitor"/>
    <property type="match status" value="1"/>
</dbReference>
<sequence length="305" mass="35501">MMADHVFIYTGGRVPEHLKEHITHVIIDRSVRSIDDFAFYECPRLLDVRFHSGVGRVGREAFAHCPSLLHLKMPGVRIIEDAAFFDCQQLIDVDFGSKLEIIKFAAFSQCISLRSLKIPTVKDIGVAAFFCCEQLTDAELGEDLERVEKRAFRRCFNLRRIAIPLKKGMLECDIFNYCENLVKVDFIGNVLTTVSYLSLHSWRNDIEEQIKWINRFLPTISSSMKTVALQQWIESILEKLEFYKREHCKQLKEASTELELALWKTKMEKEGVQSWDKRQREESRFVCKSDIVIPNVMSFLKIPEE</sequence>
<evidence type="ECO:0008006" key="2">
    <source>
        <dbReference type="Google" id="ProtNLM"/>
    </source>
</evidence>
<dbReference type="PANTHER" id="PTHR45661:SF3">
    <property type="entry name" value="IG-LIKE DOMAIN-CONTAINING PROTEIN"/>
    <property type="match status" value="1"/>
</dbReference>
<protein>
    <recommendedName>
        <fullName evidence="2">Leucine-rich repeat domain-containing protein</fullName>
    </recommendedName>
</protein>
<organism evidence="1">
    <name type="scientific">Skeletonema marinoi</name>
    <dbReference type="NCBI Taxonomy" id="267567"/>
    <lineage>
        <taxon>Eukaryota</taxon>
        <taxon>Sar</taxon>
        <taxon>Stramenopiles</taxon>
        <taxon>Ochrophyta</taxon>
        <taxon>Bacillariophyta</taxon>
        <taxon>Coscinodiscophyceae</taxon>
        <taxon>Thalassiosirophycidae</taxon>
        <taxon>Thalassiosirales</taxon>
        <taxon>Skeletonemataceae</taxon>
        <taxon>Skeletonema</taxon>
        <taxon>Skeletonema marinoi-dohrnii complex</taxon>
    </lineage>
</organism>
<dbReference type="EMBL" id="HBGZ01010950">
    <property type="protein sequence ID" value="CAD9593591.1"/>
    <property type="molecule type" value="Transcribed_RNA"/>
</dbReference>
<dbReference type="InterPro" id="IPR026906">
    <property type="entry name" value="LRR_5"/>
</dbReference>
<accession>A0A7S2PF92</accession>
<name>A0A7S2PF92_9STRA</name>
<dbReference type="InterPro" id="IPR053139">
    <property type="entry name" value="Surface_bspA-like"/>
</dbReference>
<dbReference type="Pfam" id="PF13306">
    <property type="entry name" value="LRR_5"/>
    <property type="match status" value="1"/>
</dbReference>
<evidence type="ECO:0000313" key="1">
    <source>
        <dbReference type="EMBL" id="CAD9593591.1"/>
    </source>
</evidence>
<proteinExistence type="predicted"/>
<dbReference type="PANTHER" id="PTHR45661">
    <property type="entry name" value="SURFACE ANTIGEN"/>
    <property type="match status" value="1"/>
</dbReference>